<evidence type="ECO:0000313" key="1">
    <source>
        <dbReference type="EMBL" id="MDR6212424.1"/>
    </source>
</evidence>
<dbReference type="EMBL" id="JAVIZX010000001">
    <property type="protein sequence ID" value="MDR6212424.1"/>
    <property type="molecule type" value="Genomic_DNA"/>
</dbReference>
<dbReference type="Proteomes" id="UP001267710">
    <property type="component" value="Unassembled WGS sequence"/>
</dbReference>
<name>A0ABU1I7Y3_9BURK</name>
<keyword evidence="2" id="KW-1185">Reference proteome</keyword>
<protein>
    <submittedName>
        <fullName evidence="1">Uncharacterized protein</fullName>
    </submittedName>
</protein>
<reference evidence="1 2" key="1">
    <citation type="submission" date="2023-08" db="EMBL/GenBank/DDBJ databases">
        <title>Functional and genomic diversity of the sorghum phyllosphere microbiome.</title>
        <authorList>
            <person name="Shade A."/>
        </authorList>
    </citation>
    <scope>NUCLEOTIDE SEQUENCE [LARGE SCALE GENOMIC DNA]</scope>
    <source>
        <strain evidence="1 2">SORGH_AS_0335</strain>
    </source>
</reference>
<comment type="caution">
    <text evidence="1">The sequence shown here is derived from an EMBL/GenBank/DDBJ whole genome shotgun (WGS) entry which is preliminary data.</text>
</comment>
<organism evidence="1 2">
    <name type="scientific">Paracidovorax wautersii</name>
    <dbReference type="NCBI Taxonomy" id="1177982"/>
    <lineage>
        <taxon>Bacteria</taxon>
        <taxon>Pseudomonadati</taxon>
        <taxon>Pseudomonadota</taxon>
        <taxon>Betaproteobacteria</taxon>
        <taxon>Burkholderiales</taxon>
        <taxon>Comamonadaceae</taxon>
        <taxon>Paracidovorax</taxon>
    </lineage>
</organism>
<proteinExistence type="predicted"/>
<gene>
    <name evidence="1" type="ORF">QE399_000113</name>
</gene>
<sequence length="33" mass="3669">MFTATAVLCGLVIGLVELAALQRSRLQQQLRRL</sequence>
<accession>A0ABU1I7Y3</accession>
<evidence type="ECO:0000313" key="2">
    <source>
        <dbReference type="Proteomes" id="UP001267710"/>
    </source>
</evidence>